<dbReference type="AlphaFoldDB" id="A0AAP0PE85"/>
<dbReference type="Proteomes" id="UP001420932">
    <property type="component" value="Unassembled WGS sequence"/>
</dbReference>
<name>A0AAP0PE85_9MAGN</name>
<accession>A0AAP0PE85</accession>
<evidence type="ECO:0000313" key="1">
    <source>
        <dbReference type="EMBL" id="KAK9141833.1"/>
    </source>
</evidence>
<sequence>MSLHHPQRQPGDNPLIASSTSFTHSIPLSLYRLLNLLFGFRLEGEVRLLLPLPAQLSPVVAAPNEVKGTVVAAILTLFISDLTYCKLVSDMIQIYGSQMVDIDMWATVLLIISAIAVQN</sequence>
<proteinExistence type="predicted"/>
<reference evidence="1 2" key="1">
    <citation type="submission" date="2024-01" db="EMBL/GenBank/DDBJ databases">
        <title>Genome assemblies of Stephania.</title>
        <authorList>
            <person name="Yang L."/>
        </authorList>
    </citation>
    <scope>NUCLEOTIDE SEQUENCE [LARGE SCALE GENOMIC DNA]</scope>
    <source>
        <strain evidence="1">YNDBR</strain>
        <tissue evidence="1">Leaf</tissue>
    </source>
</reference>
<protein>
    <submittedName>
        <fullName evidence="1">Uncharacterized protein</fullName>
    </submittedName>
</protein>
<dbReference type="EMBL" id="JBBNAF010000005">
    <property type="protein sequence ID" value="KAK9141833.1"/>
    <property type="molecule type" value="Genomic_DNA"/>
</dbReference>
<comment type="caution">
    <text evidence="1">The sequence shown here is derived from an EMBL/GenBank/DDBJ whole genome shotgun (WGS) entry which is preliminary data.</text>
</comment>
<evidence type="ECO:0000313" key="2">
    <source>
        <dbReference type="Proteomes" id="UP001420932"/>
    </source>
</evidence>
<organism evidence="1 2">
    <name type="scientific">Stephania yunnanensis</name>
    <dbReference type="NCBI Taxonomy" id="152371"/>
    <lineage>
        <taxon>Eukaryota</taxon>
        <taxon>Viridiplantae</taxon>
        <taxon>Streptophyta</taxon>
        <taxon>Embryophyta</taxon>
        <taxon>Tracheophyta</taxon>
        <taxon>Spermatophyta</taxon>
        <taxon>Magnoliopsida</taxon>
        <taxon>Ranunculales</taxon>
        <taxon>Menispermaceae</taxon>
        <taxon>Menispermoideae</taxon>
        <taxon>Cissampelideae</taxon>
        <taxon>Stephania</taxon>
    </lineage>
</organism>
<gene>
    <name evidence="1" type="ORF">Syun_011233</name>
</gene>
<keyword evidence="2" id="KW-1185">Reference proteome</keyword>